<protein>
    <submittedName>
        <fullName evidence="1">Uncharacterized protein</fullName>
    </submittedName>
</protein>
<accession>A0A0R1SH51</accession>
<dbReference type="PATRIC" id="fig|1423739.3.peg.47"/>
<reference evidence="1 2" key="1">
    <citation type="journal article" date="2015" name="Genome Announc.">
        <title>Expanding the biotechnology potential of lactobacilli through comparative genomics of 213 strains and associated genera.</title>
        <authorList>
            <person name="Sun Z."/>
            <person name="Harris H.M."/>
            <person name="McCann A."/>
            <person name="Guo C."/>
            <person name="Argimon S."/>
            <person name="Zhang W."/>
            <person name="Yang X."/>
            <person name="Jeffery I.B."/>
            <person name="Cooney J.C."/>
            <person name="Kagawa T.F."/>
            <person name="Liu W."/>
            <person name="Song Y."/>
            <person name="Salvetti E."/>
            <person name="Wrobel A."/>
            <person name="Rasinkangas P."/>
            <person name="Parkhill J."/>
            <person name="Rea M.C."/>
            <person name="O'Sullivan O."/>
            <person name="Ritari J."/>
            <person name="Douillard F.P."/>
            <person name="Paul Ross R."/>
            <person name="Yang R."/>
            <person name="Briner A.E."/>
            <person name="Felis G.E."/>
            <person name="de Vos W.M."/>
            <person name="Barrangou R."/>
            <person name="Klaenhammer T.R."/>
            <person name="Caufield P.W."/>
            <person name="Cui Y."/>
            <person name="Zhang H."/>
            <person name="O'Toole P.W."/>
        </authorList>
    </citation>
    <scope>NUCLEOTIDE SEQUENCE [LARGE SCALE GENOMIC DNA]</scope>
    <source>
        <strain evidence="1 2">DSM 14421</strain>
    </source>
</reference>
<dbReference type="STRING" id="1423739.FC85_GL000041"/>
<dbReference type="AlphaFoldDB" id="A0A0R1SH51"/>
<name>A0A0R1SH51_9LACO</name>
<evidence type="ECO:0000313" key="1">
    <source>
        <dbReference type="EMBL" id="KRL65493.1"/>
    </source>
</evidence>
<dbReference type="EMBL" id="AZEY01000066">
    <property type="protein sequence ID" value="KRL65493.1"/>
    <property type="molecule type" value="Genomic_DNA"/>
</dbReference>
<sequence>MIAKEKRVGRKAVTRQEVAFWCTFSLGNNRDYKRGWDKITFVPAPFPATNHY</sequence>
<organism evidence="1 2">
    <name type="scientific">Lentilactobacillus diolivorans DSM 14421</name>
    <dbReference type="NCBI Taxonomy" id="1423739"/>
    <lineage>
        <taxon>Bacteria</taxon>
        <taxon>Bacillati</taxon>
        <taxon>Bacillota</taxon>
        <taxon>Bacilli</taxon>
        <taxon>Lactobacillales</taxon>
        <taxon>Lactobacillaceae</taxon>
        <taxon>Lentilactobacillus</taxon>
    </lineage>
</organism>
<evidence type="ECO:0000313" key="2">
    <source>
        <dbReference type="Proteomes" id="UP000052013"/>
    </source>
</evidence>
<comment type="caution">
    <text evidence="1">The sequence shown here is derived from an EMBL/GenBank/DDBJ whole genome shotgun (WGS) entry which is preliminary data.</text>
</comment>
<proteinExistence type="predicted"/>
<gene>
    <name evidence="1" type="ORF">FC85_GL000041</name>
</gene>
<dbReference type="Proteomes" id="UP000052013">
    <property type="component" value="Unassembled WGS sequence"/>
</dbReference>